<dbReference type="AlphaFoldDB" id="A0A2T7P7W6"/>
<keyword evidence="2" id="KW-1185">Reference proteome</keyword>
<comment type="caution">
    <text evidence="1">The sequence shown here is derived from an EMBL/GenBank/DDBJ whole genome shotgun (WGS) entry which is preliminary data.</text>
</comment>
<name>A0A2T7P7W6_POMCA</name>
<proteinExistence type="predicted"/>
<evidence type="ECO:0000313" key="2">
    <source>
        <dbReference type="Proteomes" id="UP000245119"/>
    </source>
</evidence>
<evidence type="ECO:0000313" key="1">
    <source>
        <dbReference type="EMBL" id="PVD29493.1"/>
    </source>
</evidence>
<reference evidence="1 2" key="1">
    <citation type="submission" date="2018-04" db="EMBL/GenBank/DDBJ databases">
        <title>The genome of golden apple snail Pomacea canaliculata provides insight into stress tolerance and invasive adaptation.</title>
        <authorList>
            <person name="Liu C."/>
            <person name="Liu B."/>
            <person name="Ren Y."/>
            <person name="Zhang Y."/>
            <person name="Wang H."/>
            <person name="Li S."/>
            <person name="Jiang F."/>
            <person name="Yin L."/>
            <person name="Zhang G."/>
            <person name="Qian W."/>
            <person name="Fan W."/>
        </authorList>
    </citation>
    <scope>NUCLEOTIDE SEQUENCE [LARGE SCALE GENOMIC DNA]</scope>
    <source>
        <strain evidence="1">SZHN2017</strain>
        <tissue evidence="1">Muscle</tissue>
    </source>
</reference>
<accession>A0A2T7P7W6</accession>
<organism evidence="1 2">
    <name type="scientific">Pomacea canaliculata</name>
    <name type="common">Golden apple snail</name>
    <dbReference type="NCBI Taxonomy" id="400727"/>
    <lineage>
        <taxon>Eukaryota</taxon>
        <taxon>Metazoa</taxon>
        <taxon>Spiralia</taxon>
        <taxon>Lophotrochozoa</taxon>
        <taxon>Mollusca</taxon>
        <taxon>Gastropoda</taxon>
        <taxon>Caenogastropoda</taxon>
        <taxon>Architaenioglossa</taxon>
        <taxon>Ampullarioidea</taxon>
        <taxon>Ampullariidae</taxon>
        <taxon>Pomacea</taxon>
    </lineage>
</organism>
<gene>
    <name evidence="1" type="ORF">C0Q70_08744</name>
</gene>
<protein>
    <submittedName>
        <fullName evidence="1">Uncharacterized protein</fullName>
    </submittedName>
</protein>
<sequence>MRSKVTVWREAMAVHDAGRKTRCGGLASRGKACGAGSALDFIHFILGVGEETSEKSRSTRGALKHDGDR</sequence>
<dbReference type="EMBL" id="PZQS01000005">
    <property type="protein sequence ID" value="PVD29493.1"/>
    <property type="molecule type" value="Genomic_DNA"/>
</dbReference>
<dbReference type="Proteomes" id="UP000245119">
    <property type="component" value="Linkage Group LG5"/>
</dbReference>